<dbReference type="GO" id="GO:0000455">
    <property type="term" value="P:enzyme-directed rRNA pseudouridine synthesis"/>
    <property type="evidence" value="ECO:0007669"/>
    <property type="project" value="TreeGrafter"/>
</dbReference>
<dbReference type="CDD" id="cd02869">
    <property type="entry name" value="PseudoU_synth_RluA_like"/>
    <property type="match status" value="1"/>
</dbReference>
<reference evidence="7 8" key="1">
    <citation type="submission" date="2020-01" db="EMBL/GenBank/DDBJ databases">
        <title>Genomes assembled from Gulf of Kutch pelagic sediment metagenomes.</title>
        <authorList>
            <person name="Chandrashekar M."/>
            <person name="Mahajan M.S."/>
            <person name="Dave K.J."/>
            <person name="Vatsa P."/>
            <person name="Nathani N.M."/>
        </authorList>
    </citation>
    <scope>NUCLEOTIDE SEQUENCE [LARGE SCALE GENOMIC DNA]</scope>
    <source>
        <strain evidence="7">KS3-K002</strain>
    </source>
</reference>
<dbReference type="Pfam" id="PF00849">
    <property type="entry name" value="PseudoU_synth_2"/>
    <property type="match status" value="1"/>
</dbReference>
<dbReference type="Gene3D" id="3.30.2350.10">
    <property type="entry name" value="Pseudouridine synthase"/>
    <property type="match status" value="1"/>
</dbReference>
<comment type="catalytic activity">
    <reaction evidence="5">
        <text>a uridine in RNA = a pseudouridine in RNA</text>
        <dbReference type="Rhea" id="RHEA:48348"/>
        <dbReference type="Rhea" id="RHEA-COMP:12068"/>
        <dbReference type="Rhea" id="RHEA-COMP:12069"/>
        <dbReference type="ChEBI" id="CHEBI:65314"/>
        <dbReference type="ChEBI" id="CHEBI:65315"/>
    </reaction>
</comment>
<dbReference type="Pfam" id="PF01479">
    <property type="entry name" value="S4"/>
    <property type="match status" value="1"/>
</dbReference>
<keyword evidence="2 5" id="KW-0413">Isomerase</keyword>
<comment type="function">
    <text evidence="5">Responsible for synthesis of pseudouridine from uracil.</text>
</comment>
<comment type="caution">
    <text evidence="7">The sequence shown here is derived from an EMBL/GenBank/DDBJ whole genome shotgun (WGS) entry which is preliminary data.</text>
</comment>
<comment type="similarity">
    <text evidence="1 5">Belongs to the pseudouridine synthase RluA family.</text>
</comment>
<dbReference type="SUPFAM" id="SSF55174">
    <property type="entry name" value="Alpha-L RNA-binding motif"/>
    <property type="match status" value="1"/>
</dbReference>
<dbReference type="Gene3D" id="3.10.290.10">
    <property type="entry name" value="RNA-binding S4 domain"/>
    <property type="match status" value="1"/>
</dbReference>
<dbReference type="CDD" id="cd00165">
    <property type="entry name" value="S4"/>
    <property type="match status" value="1"/>
</dbReference>
<dbReference type="EC" id="5.4.99.-" evidence="5"/>
<dbReference type="InterPro" id="IPR020103">
    <property type="entry name" value="PsdUridine_synth_cat_dom_sf"/>
</dbReference>
<dbReference type="PANTHER" id="PTHR21600">
    <property type="entry name" value="MITOCHONDRIAL RNA PSEUDOURIDINE SYNTHASE"/>
    <property type="match status" value="1"/>
</dbReference>
<dbReference type="NCBIfam" id="TIGR00005">
    <property type="entry name" value="rluA_subfam"/>
    <property type="match status" value="1"/>
</dbReference>
<sequence>MKRIEDADGTVIHTLHVDEPSGERLDRYLAQVLSLSRSQSAALIEAGNVKVNGQTPKKSHVPAVGDEIVAVVPPPDPLEVEPEPIPVEILYEDDALLVVNKPAGMVVHPAPGHSAGTLVNALLHHAGSLSSIGGSSRPGVVHRLDKDTSGLIIVARDESAHRRLSTALARRRISRSYLAACWGHLPQDEMVVEAEVGRHRRDRKRMAVVPEGRPAITELQLLERWRAADLLSVRLGTGRTHQIRVHLLHIGHPVVGDRQYAEGWERGMSGVGRWARDLANRVPRQFLHATELRFRHPLTGRELEFVAPLPEDLAEAAEWARRTS</sequence>
<evidence type="ECO:0000313" key="7">
    <source>
        <dbReference type="EMBL" id="NIR74520.1"/>
    </source>
</evidence>
<evidence type="ECO:0000313" key="8">
    <source>
        <dbReference type="Proteomes" id="UP000702544"/>
    </source>
</evidence>
<feature type="active site" evidence="3">
    <location>
        <position position="145"/>
    </location>
</feature>
<dbReference type="EMBL" id="JAACAK010000046">
    <property type="protein sequence ID" value="NIR74520.1"/>
    <property type="molecule type" value="Genomic_DNA"/>
</dbReference>
<dbReference type="InterPro" id="IPR036986">
    <property type="entry name" value="S4_RNA-bd_sf"/>
</dbReference>
<dbReference type="PANTHER" id="PTHR21600:SF44">
    <property type="entry name" value="RIBOSOMAL LARGE SUBUNIT PSEUDOURIDINE SYNTHASE D"/>
    <property type="match status" value="1"/>
</dbReference>
<feature type="domain" description="RNA-binding S4" evidence="6">
    <location>
        <begin position="23"/>
        <end position="86"/>
    </location>
</feature>
<dbReference type="GO" id="GO:0120159">
    <property type="term" value="F:rRNA pseudouridine synthase activity"/>
    <property type="evidence" value="ECO:0007669"/>
    <property type="project" value="UniProtKB-ARBA"/>
</dbReference>
<protein>
    <recommendedName>
        <fullName evidence="5">Pseudouridine synthase</fullName>
        <ecNumber evidence="5">5.4.99.-</ecNumber>
    </recommendedName>
</protein>
<proteinExistence type="inferred from homology"/>
<gene>
    <name evidence="7" type="ORF">GWO12_05340</name>
</gene>
<dbReference type="AlphaFoldDB" id="A0AAE5CBJ7"/>
<dbReference type="InterPro" id="IPR006145">
    <property type="entry name" value="PsdUridine_synth_RsuA/RluA"/>
</dbReference>
<dbReference type="InterPro" id="IPR006225">
    <property type="entry name" value="PsdUridine_synth_RluC/D"/>
</dbReference>
<evidence type="ECO:0000256" key="1">
    <source>
        <dbReference type="ARBA" id="ARBA00010876"/>
    </source>
</evidence>
<evidence type="ECO:0000256" key="3">
    <source>
        <dbReference type="PIRSR" id="PIRSR606225-1"/>
    </source>
</evidence>
<dbReference type="InterPro" id="IPR050188">
    <property type="entry name" value="RluA_PseudoU_synthase"/>
</dbReference>
<evidence type="ECO:0000259" key="6">
    <source>
        <dbReference type="SMART" id="SM00363"/>
    </source>
</evidence>
<evidence type="ECO:0000256" key="5">
    <source>
        <dbReference type="RuleBase" id="RU362028"/>
    </source>
</evidence>
<dbReference type="Proteomes" id="UP000702544">
    <property type="component" value="Unassembled WGS sequence"/>
</dbReference>
<dbReference type="GO" id="GO:0003723">
    <property type="term" value="F:RNA binding"/>
    <property type="evidence" value="ECO:0007669"/>
    <property type="project" value="UniProtKB-KW"/>
</dbReference>
<evidence type="ECO:0000256" key="4">
    <source>
        <dbReference type="PROSITE-ProRule" id="PRU00182"/>
    </source>
</evidence>
<dbReference type="PROSITE" id="PS50889">
    <property type="entry name" value="S4"/>
    <property type="match status" value="1"/>
</dbReference>
<organism evidence="7 8">
    <name type="scientific">Candidatus Kutchimonas denitrificans</name>
    <dbReference type="NCBI Taxonomy" id="3056748"/>
    <lineage>
        <taxon>Bacteria</taxon>
        <taxon>Pseudomonadati</taxon>
        <taxon>Gemmatimonadota</taxon>
        <taxon>Gemmatimonadia</taxon>
        <taxon>Candidatus Palauibacterales</taxon>
        <taxon>Candidatus Palauibacteraceae</taxon>
        <taxon>Candidatus Kutchimonas</taxon>
    </lineage>
</organism>
<dbReference type="InterPro" id="IPR006224">
    <property type="entry name" value="PsdUridine_synth_RluA-like_CS"/>
</dbReference>
<dbReference type="SUPFAM" id="SSF55120">
    <property type="entry name" value="Pseudouridine synthase"/>
    <property type="match status" value="1"/>
</dbReference>
<dbReference type="PROSITE" id="PS01129">
    <property type="entry name" value="PSI_RLU"/>
    <property type="match status" value="1"/>
</dbReference>
<accession>A0AAE5CBJ7</accession>
<dbReference type="InterPro" id="IPR002942">
    <property type="entry name" value="S4_RNA-bd"/>
</dbReference>
<evidence type="ECO:0000256" key="2">
    <source>
        <dbReference type="ARBA" id="ARBA00023235"/>
    </source>
</evidence>
<keyword evidence="4" id="KW-0694">RNA-binding</keyword>
<dbReference type="SMART" id="SM00363">
    <property type="entry name" value="S4"/>
    <property type="match status" value="1"/>
</dbReference>
<name>A0AAE5CBJ7_9BACT</name>